<dbReference type="PANTHER" id="PTHR30437:SF6">
    <property type="entry name" value="TRANSCRIPTION ELONGATION FACTOR GREB"/>
    <property type="match status" value="1"/>
</dbReference>
<dbReference type="GO" id="GO:0003746">
    <property type="term" value="F:translation elongation factor activity"/>
    <property type="evidence" value="ECO:0007669"/>
    <property type="project" value="UniProtKB-KW"/>
</dbReference>
<evidence type="ECO:0000256" key="1">
    <source>
        <dbReference type="SAM" id="MobiDB-lite"/>
    </source>
</evidence>
<dbReference type="OrthoDB" id="9808774at2"/>
<gene>
    <name evidence="3" type="ORF">AKL17_0954</name>
</gene>
<feature type="compositionally biased region" description="Basic and acidic residues" evidence="1">
    <location>
        <begin position="1"/>
        <end position="10"/>
    </location>
</feature>
<dbReference type="InterPro" id="IPR023459">
    <property type="entry name" value="Tscrpt_elong_fac_GreA/B_fam"/>
</dbReference>
<dbReference type="RefSeq" id="WP_066810940.1">
    <property type="nucleotide sequence ID" value="NZ_CP012661.1"/>
</dbReference>
<sequence length="174" mass="18707">MSRAFVREDAPDATPQLPDLPISPHPNHVTPAGLAQLQARLAATQERLAQLRARPDRLDRLPEAAAERDIRYLTSRIASAIVLDPASQPLDRVAFGAHVTVQDEAGRNTVYVIVGEDEADAARRHIAPQSPLAQALIGARVGDLVDWPRPAGTVTLEVIAIRYLADQIPAKGAG</sequence>
<evidence type="ECO:0000313" key="3">
    <source>
        <dbReference type="EMBL" id="AMY68213.1"/>
    </source>
</evidence>
<dbReference type="GO" id="GO:0032784">
    <property type="term" value="P:regulation of DNA-templated transcription elongation"/>
    <property type="evidence" value="ECO:0007669"/>
    <property type="project" value="InterPro"/>
</dbReference>
<dbReference type="SUPFAM" id="SSF54534">
    <property type="entry name" value="FKBP-like"/>
    <property type="match status" value="1"/>
</dbReference>
<dbReference type="AlphaFoldDB" id="A0A165SHT9"/>
<organism evidence="3 4">
    <name type="scientific">Frigidibacter mobilis</name>
    <dbReference type="NCBI Taxonomy" id="1335048"/>
    <lineage>
        <taxon>Bacteria</taxon>
        <taxon>Pseudomonadati</taxon>
        <taxon>Pseudomonadota</taxon>
        <taxon>Alphaproteobacteria</taxon>
        <taxon>Rhodobacterales</taxon>
        <taxon>Paracoccaceae</taxon>
        <taxon>Frigidibacter</taxon>
    </lineage>
</organism>
<protein>
    <submittedName>
        <fullName evidence="3">GreA/GreB family elongation factor</fullName>
    </submittedName>
</protein>
<dbReference type="KEGG" id="daa:AKL17_0954"/>
<dbReference type="STRING" id="1335048.AKL17_0954"/>
<dbReference type="Pfam" id="PF01272">
    <property type="entry name" value="GreA_GreB"/>
    <property type="match status" value="1"/>
</dbReference>
<keyword evidence="3" id="KW-0648">Protein biosynthesis</keyword>
<dbReference type="Proteomes" id="UP000076128">
    <property type="component" value="Chromosome"/>
</dbReference>
<dbReference type="GO" id="GO:0006354">
    <property type="term" value="P:DNA-templated transcription elongation"/>
    <property type="evidence" value="ECO:0007669"/>
    <property type="project" value="TreeGrafter"/>
</dbReference>
<reference evidence="3 4" key="1">
    <citation type="submission" date="2015-09" db="EMBL/GenBank/DDBJ databases">
        <title>Complete genome sequence of Defluviimonas alba cai42t isolated from an oilfield in Xinjiang.</title>
        <authorList>
            <person name="Geng S."/>
            <person name="Pan X."/>
            <person name="Wu X."/>
        </authorList>
    </citation>
    <scope>NUCLEOTIDE SEQUENCE [LARGE SCALE GENOMIC DNA]</scope>
    <source>
        <strain evidence="4">cai42</strain>
    </source>
</reference>
<dbReference type="EMBL" id="CP012661">
    <property type="protein sequence ID" value="AMY68213.1"/>
    <property type="molecule type" value="Genomic_DNA"/>
</dbReference>
<dbReference type="Gene3D" id="3.10.50.30">
    <property type="entry name" value="Transcription elongation factor, GreA/GreB, C-terminal domain"/>
    <property type="match status" value="1"/>
</dbReference>
<proteinExistence type="predicted"/>
<feature type="region of interest" description="Disordered" evidence="1">
    <location>
        <begin position="1"/>
        <end position="29"/>
    </location>
</feature>
<accession>A0A165SHT9</accession>
<keyword evidence="3" id="KW-0251">Elongation factor</keyword>
<evidence type="ECO:0000259" key="2">
    <source>
        <dbReference type="Pfam" id="PF01272"/>
    </source>
</evidence>
<feature type="domain" description="Transcription elongation factor GreA/GreB C-terminal" evidence="2">
    <location>
        <begin position="89"/>
        <end position="163"/>
    </location>
</feature>
<dbReference type="PANTHER" id="PTHR30437">
    <property type="entry name" value="TRANSCRIPTION ELONGATION FACTOR GREA"/>
    <property type="match status" value="1"/>
</dbReference>
<dbReference type="InterPro" id="IPR001437">
    <property type="entry name" value="Tscrpt_elong_fac_GreA/B_C"/>
</dbReference>
<dbReference type="InterPro" id="IPR036953">
    <property type="entry name" value="GreA/GreB_C_sf"/>
</dbReference>
<dbReference type="GO" id="GO:0070063">
    <property type="term" value="F:RNA polymerase binding"/>
    <property type="evidence" value="ECO:0007669"/>
    <property type="project" value="InterPro"/>
</dbReference>
<keyword evidence="4" id="KW-1185">Reference proteome</keyword>
<evidence type="ECO:0000313" key="4">
    <source>
        <dbReference type="Proteomes" id="UP000076128"/>
    </source>
</evidence>
<dbReference type="FunFam" id="3.10.50.30:FF:000001">
    <property type="entry name" value="Transcription elongation factor GreA"/>
    <property type="match status" value="1"/>
</dbReference>
<dbReference type="GO" id="GO:0003677">
    <property type="term" value="F:DNA binding"/>
    <property type="evidence" value="ECO:0007669"/>
    <property type="project" value="InterPro"/>
</dbReference>
<name>A0A165SHT9_9RHOB</name>